<sequence>NKLGWCKSIQYSQKKRPMHIARGSYRIAQCTSHPELVALSWMDSRPVNMLATGCGTRPTSVHRTEKNGSRSVVPCPTLVTDYLSEMGGSGRARSDQTANILYSKVGGVEEVLQAAFPWLSGYGHYERIYCSQNHTEAKRRKTNYSREVHAPSP</sequence>
<proteinExistence type="predicted"/>
<evidence type="ECO:0000313" key="1">
    <source>
        <dbReference type="EMBL" id="ETO59255.1"/>
    </source>
</evidence>
<feature type="non-terminal residue" evidence="1">
    <location>
        <position position="1"/>
    </location>
</feature>
<comment type="caution">
    <text evidence="1">The sequence shown here is derived from an EMBL/GenBank/DDBJ whole genome shotgun (WGS) entry which is preliminary data.</text>
</comment>
<name>A0A080YXZ4_PHYNI</name>
<protein>
    <recommendedName>
        <fullName evidence="3">PiggyBac transposable element-derived protein domain-containing protein</fullName>
    </recommendedName>
</protein>
<accession>A0A080YXZ4</accession>
<dbReference type="Proteomes" id="UP000028582">
    <property type="component" value="Unassembled WGS sequence"/>
</dbReference>
<evidence type="ECO:0008006" key="3">
    <source>
        <dbReference type="Google" id="ProtNLM"/>
    </source>
</evidence>
<reference evidence="1 2" key="1">
    <citation type="submission" date="2013-11" db="EMBL/GenBank/DDBJ databases">
        <title>The Genome Sequence of Phytophthora parasitica P1976.</title>
        <authorList>
            <consortium name="The Broad Institute Genomics Platform"/>
            <person name="Russ C."/>
            <person name="Tyler B."/>
            <person name="Panabieres F."/>
            <person name="Shan W."/>
            <person name="Tripathy S."/>
            <person name="Grunwald N."/>
            <person name="Machado M."/>
            <person name="Johnson C.S."/>
            <person name="Walker B."/>
            <person name="Young S."/>
            <person name="Zeng Q."/>
            <person name="Gargeya S."/>
            <person name="Fitzgerald M."/>
            <person name="Haas B."/>
            <person name="Abouelleil A."/>
            <person name="Allen A.W."/>
            <person name="Alvarado L."/>
            <person name="Arachchi H.M."/>
            <person name="Berlin A.M."/>
            <person name="Chapman S.B."/>
            <person name="Gainer-Dewar J."/>
            <person name="Goldberg J."/>
            <person name="Griggs A."/>
            <person name="Gujja S."/>
            <person name="Hansen M."/>
            <person name="Howarth C."/>
            <person name="Imamovic A."/>
            <person name="Ireland A."/>
            <person name="Larimer J."/>
            <person name="McCowan C."/>
            <person name="Murphy C."/>
            <person name="Pearson M."/>
            <person name="Poon T.W."/>
            <person name="Priest M."/>
            <person name="Roberts A."/>
            <person name="Saif S."/>
            <person name="Shea T."/>
            <person name="Sisk P."/>
            <person name="Sykes S."/>
            <person name="Wortman J."/>
            <person name="Nusbaum C."/>
            <person name="Birren B."/>
        </authorList>
    </citation>
    <scope>NUCLEOTIDE SEQUENCE [LARGE SCALE GENOMIC DNA]</scope>
    <source>
        <strain evidence="1 2">P1976</strain>
    </source>
</reference>
<organism evidence="1 2">
    <name type="scientific">Phytophthora nicotianae P1976</name>
    <dbReference type="NCBI Taxonomy" id="1317066"/>
    <lineage>
        <taxon>Eukaryota</taxon>
        <taxon>Sar</taxon>
        <taxon>Stramenopiles</taxon>
        <taxon>Oomycota</taxon>
        <taxon>Peronosporomycetes</taxon>
        <taxon>Peronosporales</taxon>
        <taxon>Peronosporaceae</taxon>
        <taxon>Phytophthora</taxon>
    </lineage>
</organism>
<dbReference type="EMBL" id="ANJA01004205">
    <property type="protein sequence ID" value="ETO59255.1"/>
    <property type="molecule type" value="Genomic_DNA"/>
</dbReference>
<evidence type="ECO:0000313" key="2">
    <source>
        <dbReference type="Proteomes" id="UP000028582"/>
    </source>
</evidence>
<dbReference type="AlphaFoldDB" id="A0A080YXZ4"/>
<gene>
    <name evidence="1" type="ORF">F444_22375</name>
</gene>
<dbReference type="PANTHER" id="PTHR46599:SF3">
    <property type="entry name" value="PIGGYBAC TRANSPOSABLE ELEMENT-DERIVED PROTEIN 4"/>
    <property type="match status" value="1"/>
</dbReference>
<dbReference type="PANTHER" id="PTHR46599">
    <property type="entry name" value="PIGGYBAC TRANSPOSABLE ELEMENT-DERIVED PROTEIN 4"/>
    <property type="match status" value="1"/>
</dbReference>